<dbReference type="OrthoDB" id="102112at2"/>
<accession>A0A4S3M107</accession>
<protein>
    <recommendedName>
        <fullName evidence="4">DoxX family membrane protein</fullName>
    </recommendedName>
</protein>
<name>A0A4S3M107_9FLAO</name>
<evidence type="ECO:0000313" key="3">
    <source>
        <dbReference type="Proteomes" id="UP000305939"/>
    </source>
</evidence>
<proteinExistence type="predicted"/>
<feature type="transmembrane region" description="Helical" evidence="1">
    <location>
        <begin position="112"/>
        <end position="131"/>
    </location>
</feature>
<dbReference type="EMBL" id="SSMC01000002">
    <property type="protein sequence ID" value="THD68031.1"/>
    <property type="molecule type" value="Genomic_DNA"/>
</dbReference>
<dbReference type="RefSeq" id="WP_136336236.1">
    <property type="nucleotide sequence ID" value="NZ_QXMP01000010.1"/>
</dbReference>
<gene>
    <name evidence="2" type="ORF">E7Z59_10315</name>
</gene>
<dbReference type="AlphaFoldDB" id="A0A4S3M107"/>
<sequence>MENKLASKVLNVIKQLAIWYLSIKMICFAIPKILFMQFRVLHYESFIPLAELSKYQHMWSFFGRSYNYNLFIGLMELLIGILIIFKRTRLIALLISLGVCLNIFILNIEFDIYFAIQHITLDLLITVILLLEYRKDLYKFFIELGGRIQSVDISEKNVLNKLKLLYILVLPVGYFIYAQSLKENYNNQLVGSYELKKFELNHTKINYSKGKYGSDPMLFLEHNNQIGLSINDSIYLGWYSITDDIFKAVFNPPANDFIRNITGTISNKSINGVFNDSLEVKIEFERLDEAKDYLNVLYTE</sequence>
<organism evidence="2 3">
    <name type="scientific">Robertkochia marina</name>
    <dbReference type="NCBI Taxonomy" id="1227945"/>
    <lineage>
        <taxon>Bacteria</taxon>
        <taxon>Pseudomonadati</taxon>
        <taxon>Bacteroidota</taxon>
        <taxon>Flavobacteriia</taxon>
        <taxon>Flavobacteriales</taxon>
        <taxon>Flavobacteriaceae</taxon>
        <taxon>Robertkochia</taxon>
    </lineage>
</organism>
<feature type="transmembrane region" description="Helical" evidence="1">
    <location>
        <begin position="90"/>
        <end position="106"/>
    </location>
</feature>
<keyword evidence="3" id="KW-1185">Reference proteome</keyword>
<keyword evidence="1" id="KW-1133">Transmembrane helix</keyword>
<feature type="transmembrane region" description="Helical" evidence="1">
    <location>
        <begin position="164"/>
        <end position="181"/>
    </location>
</feature>
<evidence type="ECO:0000256" key="1">
    <source>
        <dbReference type="SAM" id="Phobius"/>
    </source>
</evidence>
<feature type="transmembrane region" description="Helical" evidence="1">
    <location>
        <begin position="12"/>
        <end position="35"/>
    </location>
</feature>
<reference evidence="2 3" key="1">
    <citation type="submission" date="2019-04" db="EMBL/GenBank/DDBJ databases">
        <title>Draft genome sequence of Robertkochia marina CC-AMO-30D.</title>
        <authorList>
            <person name="Hameed A."/>
            <person name="Lin S.-Y."/>
            <person name="Shahina M."/>
            <person name="Lai W.-A."/>
            <person name="Young C.-C."/>
        </authorList>
    </citation>
    <scope>NUCLEOTIDE SEQUENCE [LARGE SCALE GENOMIC DNA]</scope>
    <source>
        <strain evidence="2 3">CC-AMO-30D</strain>
    </source>
</reference>
<evidence type="ECO:0000313" key="2">
    <source>
        <dbReference type="EMBL" id="THD68031.1"/>
    </source>
</evidence>
<feature type="transmembrane region" description="Helical" evidence="1">
    <location>
        <begin position="66"/>
        <end position="85"/>
    </location>
</feature>
<keyword evidence="1" id="KW-0812">Transmembrane</keyword>
<keyword evidence="1" id="KW-0472">Membrane</keyword>
<comment type="caution">
    <text evidence="2">The sequence shown here is derived from an EMBL/GenBank/DDBJ whole genome shotgun (WGS) entry which is preliminary data.</text>
</comment>
<dbReference type="Proteomes" id="UP000305939">
    <property type="component" value="Unassembled WGS sequence"/>
</dbReference>
<evidence type="ECO:0008006" key="4">
    <source>
        <dbReference type="Google" id="ProtNLM"/>
    </source>
</evidence>